<protein>
    <submittedName>
        <fullName evidence="2">Integral membrane protein</fullName>
    </submittedName>
</protein>
<evidence type="ECO:0000313" key="2">
    <source>
        <dbReference type="EMBL" id="SJM63162.1"/>
    </source>
</evidence>
<reference evidence="2 3" key="1">
    <citation type="submission" date="2017-02" db="EMBL/GenBank/DDBJ databases">
        <authorList>
            <person name="Peterson S.W."/>
        </authorList>
    </citation>
    <scope>NUCLEOTIDE SEQUENCE [LARGE SCALE GENOMIC DNA]</scope>
    <source>
        <strain evidence="2 3">LMG 22410</strain>
    </source>
</reference>
<keyword evidence="3" id="KW-1185">Reference proteome</keyword>
<keyword evidence="1" id="KW-0812">Transmembrane</keyword>
<evidence type="ECO:0000313" key="3">
    <source>
        <dbReference type="Proteomes" id="UP000195787"/>
    </source>
</evidence>
<gene>
    <name evidence="2" type="ORF">CZ674_08720</name>
</gene>
<dbReference type="EMBL" id="FUHU01000038">
    <property type="protein sequence ID" value="SJM63162.1"/>
    <property type="molecule type" value="Genomic_DNA"/>
</dbReference>
<accession>A0A1R4G574</accession>
<dbReference type="Proteomes" id="UP000195787">
    <property type="component" value="Unassembled WGS sequence"/>
</dbReference>
<name>A0A1R4G574_9MICO</name>
<dbReference type="AlphaFoldDB" id="A0A1R4G574"/>
<dbReference type="PANTHER" id="PTHR40761:SF1">
    <property type="entry name" value="CONSERVED INTEGRAL MEMBRANE ALANINE VALINE AND LEUCINE RICH PROTEIN-RELATED"/>
    <property type="match status" value="1"/>
</dbReference>
<dbReference type="PANTHER" id="PTHR40761">
    <property type="entry name" value="CONSERVED INTEGRAL MEMBRANE ALANINE VALINE AND LEUCINE RICH PROTEIN-RELATED"/>
    <property type="match status" value="1"/>
</dbReference>
<feature type="transmembrane region" description="Helical" evidence="1">
    <location>
        <begin position="188"/>
        <end position="208"/>
    </location>
</feature>
<feature type="transmembrane region" description="Helical" evidence="1">
    <location>
        <begin position="78"/>
        <end position="97"/>
    </location>
</feature>
<feature type="transmembrane region" description="Helical" evidence="1">
    <location>
        <begin position="253"/>
        <end position="275"/>
    </location>
</feature>
<keyword evidence="1" id="KW-1133">Transmembrane helix</keyword>
<organism evidence="2 3">
    <name type="scientific">Agrococcus casei LMG 22410</name>
    <dbReference type="NCBI Taxonomy" id="1255656"/>
    <lineage>
        <taxon>Bacteria</taxon>
        <taxon>Bacillati</taxon>
        <taxon>Actinomycetota</taxon>
        <taxon>Actinomycetes</taxon>
        <taxon>Micrococcales</taxon>
        <taxon>Microbacteriaceae</taxon>
        <taxon>Agrococcus</taxon>
    </lineage>
</organism>
<feature type="transmembrane region" description="Helical" evidence="1">
    <location>
        <begin position="134"/>
        <end position="154"/>
    </location>
</feature>
<feature type="transmembrane region" description="Helical" evidence="1">
    <location>
        <begin position="103"/>
        <end position="122"/>
    </location>
</feature>
<feature type="transmembrane region" description="Helical" evidence="1">
    <location>
        <begin position="160"/>
        <end position="181"/>
    </location>
</feature>
<proteinExistence type="predicted"/>
<feature type="transmembrane region" description="Helical" evidence="1">
    <location>
        <begin position="16"/>
        <end position="33"/>
    </location>
</feature>
<feature type="transmembrane region" description="Helical" evidence="1">
    <location>
        <begin position="281"/>
        <end position="303"/>
    </location>
</feature>
<evidence type="ECO:0000256" key="1">
    <source>
        <dbReference type="SAM" id="Phobius"/>
    </source>
</evidence>
<dbReference type="OrthoDB" id="5187629at2"/>
<keyword evidence="1" id="KW-0472">Membrane</keyword>
<sequence length="311" mass="32505">MSIQDQLPDDISLNPLQALGIPIALVGAVFLSVGTQMQHRGVEVVERDRTATAAEGGRSSSDGPDSVPIVQLVRSPMWVVGTAVLGIAVLMQLWALALAPLLVVQPLGAIALVVTAVLNSRLNGHKLGAGTLRAIFWCIGGIGLFVTVAALFAVEREISNQQALTVLTLLLVVLVAVSVLWLKWRSRINAFVSIIAAGVLYGFLVTLMKVVIHRVTHGTIDWAVVLCGLGVVAALLVGLYFVQLAHASGPPDLVIAGLTVIDPLVAVMIGVTVLGEASATPVWAIIVFTAAGAGAVFGVFQLAKHHPQLKS</sequence>
<feature type="transmembrane region" description="Helical" evidence="1">
    <location>
        <begin position="220"/>
        <end position="241"/>
    </location>
</feature>